<dbReference type="HOGENOM" id="CLU_1574295_0_0_1"/>
<dbReference type="Ensembl" id="ENSLACT00000014230.1">
    <property type="protein sequence ID" value="ENSLACP00000014131.1"/>
    <property type="gene ID" value="ENSLACG00000012439.1"/>
</dbReference>
<evidence type="ECO:0000259" key="1">
    <source>
        <dbReference type="Pfam" id="PF00078"/>
    </source>
</evidence>
<dbReference type="STRING" id="7897.ENSLACP00000014131"/>
<dbReference type="PANTHER" id="PTHR31635:SF196">
    <property type="entry name" value="REVERSE TRANSCRIPTASE DOMAIN-CONTAINING PROTEIN-RELATED"/>
    <property type="match status" value="1"/>
</dbReference>
<dbReference type="AlphaFoldDB" id="H3AWW0"/>
<reference evidence="3" key="1">
    <citation type="submission" date="2011-08" db="EMBL/GenBank/DDBJ databases">
        <title>The draft genome of Latimeria chalumnae.</title>
        <authorList>
            <person name="Di Palma F."/>
            <person name="Alfoldi J."/>
            <person name="Johnson J."/>
            <person name="Berlin A."/>
            <person name="Gnerre S."/>
            <person name="Jaffe D."/>
            <person name="MacCallum I."/>
            <person name="Young S."/>
            <person name="Walker B.J."/>
            <person name="Lander E."/>
            <person name="Lindblad-Toh K."/>
        </authorList>
    </citation>
    <scope>NUCLEOTIDE SEQUENCE [LARGE SCALE GENOMIC DNA]</scope>
    <source>
        <strain evidence="3">Wild caught</strain>
    </source>
</reference>
<name>H3AWW0_LATCH</name>
<evidence type="ECO:0000313" key="2">
    <source>
        <dbReference type="Ensembl" id="ENSLACP00000014131.1"/>
    </source>
</evidence>
<keyword evidence="3" id="KW-1185">Reference proteome</keyword>
<dbReference type="InterPro" id="IPR000477">
    <property type="entry name" value="RT_dom"/>
</dbReference>
<protein>
    <recommendedName>
        <fullName evidence="1">Reverse transcriptase domain-containing protein</fullName>
    </recommendedName>
</protein>
<organism evidence="2 3">
    <name type="scientific">Latimeria chalumnae</name>
    <name type="common">Coelacanth</name>
    <dbReference type="NCBI Taxonomy" id="7897"/>
    <lineage>
        <taxon>Eukaryota</taxon>
        <taxon>Metazoa</taxon>
        <taxon>Chordata</taxon>
        <taxon>Craniata</taxon>
        <taxon>Vertebrata</taxon>
        <taxon>Euteleostomi</taxon>
        <taxon>Coelacanthiformes</taxon>
        <taxon>Coelacanthidae</taxon>
        <taxon>Latimeria</taxon>
    </lineage>
</organism>
<dbReference type="PANTHER" id="PTHR31635">
    <property type="entry name" value="REVERSE TRANSCRIPTASE DOMAIN-CONTAINING PROTEIN-RELATED"/>
    <property type="match status" value="1"/>
</dbReference>
<evidence type="ECO:0000313" key="3">
    <source>
        <dbReference type="Proteomes" id="UP000008672"/>
    </source>
</evidence>
<dbReference type="GeneTree" id="ENSGT00940000176022"/>
<accession>H3AWW0</accession>
<dbReference type="Pfam" id="PF00078">
    <property type="entry name" value="RVT_1"/>
    <property type="match status" value="1"/>
</dbReference>
<dbReference type="Proteomes" id="UP000008672">
    <property type="component" value="Unassembled WGS sequence"/>
</dbReference>
<reference evidence="2" key="3">
    <citation type="submission" date="2025-09" db="UniProtKB">
        <authorList>
            <consortium name="Ensembl"/>
        </authorList>
    </citation>
    <scope>IDENTIFICATION</scope>
</reference>
<dbReference type="InParanoid" id="H3AWW0"/>
<reference evidence="2" key="2">
    <citation type="submission" date="2025-08" db="UniProtKB">
        <authorList>
            <consortium name="Ensembl"/>
        </authorList>
    </citation>
    <scope>IDENTIFICATION</scope>
</reference>
<proteinExistence type="predicted"/>
<dbReference type="EMBL" id="AFYH01056702">
    <property type="status" value="NOT_ANNOTATED_CDS"/>
    <property type="molecule type" value="Genomic_DNA"/>
</dbReference>
<sequence>MYSGFYNIFMGSKRYKILLHLARMKCDMGLLQEAHLNPNIQGIRIGYIDNKICFYADDILLLAQNPLCSIPVLLIIVEEFGGISGFKVNWTKSEVMPLNNHCSVRYLQQFPFDIKTTSMKYLGINLTLFYENMFSKNGPQILRGSSLWGRADTLKINMLPRLLYVVNSIP</sequence>
<feature type="domain" description="Reverse transcriptase" evidence="1">
    <location>
        <begin position="42"/>
        <end position="126"/>
    </location>
</feature>